<keyword evidence="4" id="KW-1185">Reference proteome</keyword>
<keyword evidence="1" id="KW-0732">Signal</keyword>
<dbReference type="Pfam" id="PF01364">
    <property type="entry name" value="Peptidase_C25"/>
    <property type="match status" value="1"/>
</dbReference>
<sequence length="1268" mass="143471">MKRSKLILFFFISIAGNILFGQNTFFKRFDLKWKEKATFTINATNKIQMDLLENNQVNNNLLPVFIEKWEVANNQKILNFKITNVVFEQAFIPDSDFVNSDLIPLKLAPQFHFVNERTHTFAIIDFVPLIKEGNIFKKVVSFELEYSSEIINFAQKNTSQIKNSVLSTGTWYKFQIDTTGVFKIDKSFLEKLGLNTNEINPKNIQIFGNGGEMLPFKNSEFRYDGLQENAIYISGEADNKFDADDYILFYGKGPHGWNIKSNPSIENISHANNIFSDASYYFLTVGNSLGKRISEQTNITSSASHFLSSFHDFTFFEEDLVNLYGTGQQWFGDDLSINNTKLYSIPFNEIEATSKVYVKVRGVVESSLPSSMAVKVNNQNLFNLNFPANGGLTRAIAVENKGNLITEGNNINVEINFNNGGNPSSKAFLDYIEVIGEKKLVASGKQFSFRNFDILNLNGTVEYAIKNASKIDLIWNVSNPLNPTNVKNQSTNSDFKFNVSGGKLEEFIAINYSDLYRPKLTENNKVENQNLHSLSNIDYIIITQDFLVEQAERLANFHRLNSNLKVEVIKLNQIYNEFASGSPDITAIRDFVKHLYDNSSSNKVKYVCLFGDATYDYKNRINNNNNIVPVFEAFDSFNLATSYVTDDYYGMMDANEGSLLSFERQDVATGRIPVSEVLQAEKIVDKILNYYNKNSFGNWRTSITLIADDIDAIGEEVLQEQMEEIADTIFKGKPQFNLKKIYLDAYTQESTSGGKKYPTAKLDILNQVESGTLLVDYFGHGGEGGWSSEGILGVSDIQNFNNKFKLPLFVTVTCEFTRFDNPIRKTAGEFLFWNEKGGASTLISTTREIFISVGQSLNERLIKPLLNFNNENYTISEALMYTKNQFSTTQRFFIFNIGDPAMHLSVPKPNIRLTKMNNKPITQSLDTIKALSYVKFEGEITDLSENIITDFNGEIDITVYDKPINKTTLDNDNKNKKMQFDVIESKIFTGRSKVENGNFTFDFITPKDIKIAYGKGKLSFYANNTITDKLGYNSNITIGGINSNAPEDTTGPNVQLYLNDLNFVEGGNTNESPLFIAVIEDESGINTSITAVDHDIVAILDGNQSNPIILNDYYQTELNNYKKGRIEYPLRNLDPGIHTITLKVWDTYNNLSETSFSFIVVNDSDLVLTNVLNYPNPFINYTEFWFNHNKPNELLNVQIQIFTVSGKLVKTINQTVQSEGTLCKSIVWNGLDDFGSKIGKGVYVYKLKVKSINSNTSSEKIEKLVILQ</sequence>
<reference evidence="4" key="1">
    <citation type="submission" date="2016-10" db="EMBL/GenBank/DDBJ databases">
        <authorList>
            <person name="Varghese N."/>
            <person name="Submissions S."/>
        </authorList>
    </citation>
    <scope>NUCLEOTIDE SEQUENCE [LARGE SCALE GENOMIC DNA]</scope>
    <source>
        <strain evidence="4">DSM 24450</strain>
    </source>
</reference>
<dbReference type="RefSeq" id="WP_245780670.1">
    <property type="nucleotide sequence ID" value="NZ_FOZP01000007.1"/>
</dbReference>
<protein>
    <submittedName>
        <fullName evidence="3">Peptidase family C25</fullName>
    </submittedName>
</protein>
<dbReference type="InterPro" id="IPR029031">
    <property type="entry name" value="Gingipain_N_sf"/>
</dbReference>
<dbReference type="Gene3D" id="3.40.50.10390">
    <property type="entry name" value="Gingipain r, domain 1"/>
    <property type="match status" value="1"/>
</dbReference>
<dbReference type="GO" id="GO:0006508">
    <property type="term" value="P:proteolysis"/>
    <property type="evidence" value="ECO:0007669"/>
    <property type="project" value="InterPro"/>
</dbReference>
<dbReference type="InterPro" id="IPR001769">
    <property type="entry name" value="Gingipain"/>
</dbReference>
<dbReference type="STRING" id="593133.SAMN04488006_2799"/>
<dbReference type="InterPro" id="IPR029030">
    <property type="entry name" value="Caspase-like_dom_sf"/>
</dbReference>
<name>A0A1I6S4W7_9FLAO</name>
<dbReference type="NCBIfam" id="NF033707">
    <property type="entry name" value="T9SS_sortase"/>
    <property type="match status" value="1"/>
</dbReference>
<dbReference type="Gene3D" id="3.40.50.1460">
    <property type="match status" value="1"/>
</dbReference>
<dbReference type="CDD" id="cd02258">
    <property type="entry name" value="Peptidase_C25_N"/>
    <property type="match status" value="1"/>
</dbReference>
<dbReference type="EMBL" id="FOZP01000007">
    <property type="protein sequence ID" value="SFS71808.1"/>
    <property type="molecule type" value="Genomic_DNA"/>
</dbReference>
<proteinExistence type="predicted"/>
<evidence type="ECO:0000313" key="4">
    <source>
        <dbReference type="Proteomes" id="UP000199312"/>
    </source>
</evidence>
<organism evidence="3 4">
    <name type="scientific">Lutibacter maritimus</name>
    <dbReference type="NCBI Taxonomy" id="593133"/>
    <lineage>
        <taxon>Bacteria</taxon>
        <taxon>Pseudomonadati</taxon>
        <taxon>Bacteroidota</taxon>
        <taxon>Flavobacteriia</taxon>
        <taxon>Flavobacteriales</taxon>
        <taxon>Flavobacteriaceae</taxon>
        <taxon>Lutibacter</taxon>
    </lineage>
</organism>
<dbReference type="AlphaFoldDB" id="A0A1I6S4W7"/>
<dbReference type="Gene3D" id="2.60.40.4070">
    <property type="match status" value="1"/>
</dbReference>
<dbReference type="GO" id="GO:0008234">
    <property type="term" value="F:cysteine-type peptidase activity"/>
    <property type="evidence" value="ECO:0007669"/>
    <property type="project" value="InterPro"/>
</dbReference>
<feature type="domain" description="Gingipain" evidence="2">
    <location>
        <begin position="539"/>
        <end position="904"/>
    </location>
</feature>
<dbReference type="Proteomes" id="UP000199312">
    <property type="component" value="Unassembled WGS sequence"/>
</dbReference>
<accession>A0A1I6S4W7</accession>
<gene>
    <name evidence="3" type="ORF">SAMN04488006_2799</name>
</gene>
<evidence type="ECO:0000313" key="3">
    <source>
        <dbReference type="EMBL" id="SFS71808.1"/>
    </source>
</evidence>
<dbReference type="SUPFAM" id="SSF52129">
    <property type="entry name" value="Caspase-like"/>
    <property type="match status" value="1"/>
</dbReference>
<evidence type="ECO:0000256" key="1">
    <source>
        <dbReference type="ARBA" id="ARBA00022729"/>
    </source>
</evidence>
<evidence type="ECO:0000259" key="2">
    <source>
        <dbReference type="Pfam" id="PF01364"/>
    </source>
</evidence>